<dbReference type="EMBL" id="BMEL01000002">
    <property type="protein sequence ID" value="GGF18990.1"/>
    <property type="molecule type" value="Genomic_DNA"/>
</dbReference>
<reference evidence="1" key="2">
    <citation type="submission" date="2020-09" db="EMBL/GenBank/DDBJ databases">
        <authorList>
            <person name="Sun Q."/>
            <person name="Zhou Y."/>
        </authorList>
    </citation>
    <scope>NUCLEOTIDE SEQUENCE</scope>
    <source>
        <strain evidence="1">CGMCC 1.12153</strain>
    </source>
</reference>
<accession>A0A917B2E3</accession>
<gene>
    <name evidence="1" type="ORF">GCM10010954_17230</name>
</gene>
<evidence type="ECO:0000313" key="2">
    <source>
        <dbReference type="Proteomes" id="UP000660110"/>
    </source>
</evidence>
<comment type="caution">
    <text evidence="1">The sequence shown here is derived from an EMBL/GenBank/DDBJ whole genome shotgun (WGS) entry which is preliminary data.</text>
</comment>
<organism evidence="1 2">
    <name type="scientific">Halobacillus andaensis</name>
    <dbReference type="NCBI Taxonomy" id="1176239"/>
    <lineage>
        <taxon>Bacteria</taxon>
        <taxon>Bacillati</taxon>
        <taxon>Bacillota</taxon>
        <taxon>Bacilli</taxon>
        <taxon>Bacillales</taxon>
        <taxon>Bacillaceae</taxon>
        <taxon>Halobacillus</taxon>
    </lineage>
</organism>
<dbReference type="AlphaFoldDB" id="A0A917B2E3"/>
<evidence type="ECO:0000313" key="1">
    <source>
        <dbReference type="EMBL" id="GGF18990.1"/>
    </source>
</evidence>
<name>A0A917B2E3_HALAA</name>
<reference evidence="1" key="1">
    <citation type="journal article" date="2014" name="Int. J. Syst. Evol. Microbiol.">
        <title>Complete genome sequence of Corynebacterium casei LMG S-19264T (=DSM 44701T), isolated from a smear-ripened cheese.</title>
        <authorList>
            <consortium name="US DOE Joint Genome Institute (JGI-PGF)"/>
            <person name="Walter F."/>
            <person name="Albersmeier A."/>
            <person name="Kalinowski J."/>
            <person name="Ruckert C."/>
        </authorList>
    </citation>
    <scope>NUCLEOTIDE SEQUENCE</scope>
    <source>
        <strain evidence="1">CGMCC 1.12153</strain>
    </source>
</reference>
<proteinExistence type="predicted"/>
<keyword evidence="2" id="KW-1185">Reference proteome</keyword>
<dbReference type="Proteomes" id="UP000660110">
    <property type="component" value="Unassembled WGS sequence"/>
</dbReference>
<sequence length="77" mass="8213">MGRQGVFVGIIIVPTAIIEYCRSSMGKSIPFIGETAKKSPPSADRGDVCYRMPIEASKMTTATEITGISTATMKISL</sequence>
<protein>
    <submittedName>
        <fullName evidence="1">Uncharacterized protein</fullName>
    </submittedName>
</protein>